<dbReference type="InParanoid" id="G0PN04"/>
<evidence type="ECO:0000256" key="1">
    <source>
        <dbReference type="SAM" id="MobiDB-lite"/>
    </source>
</evidence>
<feature type="transmembrane region" description="Helical" evidence="2">
    <location>
        <begin position="310"/>
        <end position="336"/>
    </location>
</feature>
<feature type="transmembrane region" description="Helical" evidence="2">
    <location>
        <begin position="20"/>
        <end position="41"/>
    </location>
</feature>
<dbReference type="EMBL" id="GL381617">
    <property type="protein sequence ID" value="EGT39403.1"/>
    <property type="molecule type" value="Genomic_DNA"/>
</dbReference>
<dbReference type="PANTHER" id="PTHR24224">
    <property type="entry name" value="CARDIOACCELERATORY PEPTIDE RECEPTOR-RELATED"/>
    <property type="match status" value="1"/>
</dbReference>
<dbReference type="FunFam" id="1.20.1070.10:FF:000472">
    <property type="entry name" value="Protein CBG21053"/>
    <property type="match status" value="1"/>
</dbReference>
<keyword evidence="2" id="KW-1133">Transmembrane helix</keyword>
<gene>
    <name evidence="3" type="ORF">CAEBREN_32311</name>
</gene>
<evidence type="ECO:0000313" key="4">
    <source>
        <dbReference type="Proteomes" id="UP000008068"/>
    </source>
</evidence>
<dbReference type="HOGENOM" id="CLU_068744_0_0_1"/>
<dbReference type="GO" id="GO:0016020">
    <property type="term" value="C:membrane"/>
    <property type="evidence" value="ECO:0007669"/>
    <property type="project" value="TreeGrafter"/>
</dbReference>
<keyword evidence="2" id="KW-0812">Transmembrane</keyword>
<dbReference type="eggNOG" id="ENOG502SXD5">
    <property type="taxonomic scope" value="Eukaryota"/>
</dbReference>
<organism evidence="4">
    <name type="scientific">Caenorhabditis brenneri</name>
    <name type="common">Nematode worm</name>
    <dbReference type="NCBI Taxonomy" id="135651"/>
    <lineage>
        <taxon>Eukaryota</taxon>
        <taxon>Metazoa</taxon>
        <taxon>Ecdysozoa</taxon>
        <taxon>Nematoda</taxon>
        <taxon>Chromadorea</taxon>
        <taxon>Rhabditida</taxon>
        <taxon>Rhabditina</taxon>
        <taxon>Rhabditomorpha</taxon>
        <taxon>Rhabditoidea</taxon>
        <taxon>Rhabditidae</taxon>
        <taxon>Peloderinae</taxon>
        <taxon>Caenorhabditis</taxon>
    </lineage>
</organism>
<keyword evidence="4" id="KW-1185">Reference proteome</keyword>
<dbReference type="STRING" id="135651.G0PN04"/>
<evidence type="ECO:0008006" key="5">
    <source>
        <dbReference type="Google" id="ProtNLM"/>
    </source>
</evidence>
<feature type="region of interest" description="Disordered" evidence="1">
    <location>
        <begin position="357"/>
        <end position="386"/>
    </location>
</feature>
<accession>G0PN04</accession>
<keyword evidence="2" id="KW-0472">Membrane</keyword>
<proteinExistence type="predicted"/>
<reference evidence="4" key="1">
    <citation type="submission" date="2011-07" db="EMBL/GenBank/DDBJ databases">
        <authorList>
            <consortium name="Caenorhabditis brenneri Sequencing and Analysis Consortium"/>
            <person name="Wilson R.K."/>
        </authorList>
    </citation>
    <scope>NUCLEOTIDE SEQUENCE [LARGE SCALE GENOMIC DNA]</scope>
    <source>
        <strain evidence="4">PB2801</strain>
    </source>
</reference>
<sequence>MSSFEHDQFLREWTFSSRLLFYSIIAVTSFTLPVLILIMALIKPHRNSQYFPYMCGIIGGNFVLLSTVFTLVVSENVNVVYSNLSTWLPNLQILIFPSQLCFLLHSLDMGCNVFSTIYPRILPSSIPSKTSTEYMEYLATVRSSSLQPHQFSRFRILVISCACQIWAPITITELNFSHGNFSQGTYCAEDPYFSSSSKIIVLVESTITFFIPFMLTVLADISVLVSKVPWQTPFKLISADDLRSNNRSDNMKIVSKLNLESAEKRRINAIKRCLISATLTLVLNLPNYVLQVVDEFYSLKDHREVSVRRIFLQADAAVYILYLLQFPLVPVNMYFLRQNITRSSRKLREKTTLQQEHSRSFQALEQSNDQSRVPLSTTIPSPTSQT</sequence>
<name>G0PN04_CAEBE</name>
<dbReference type="Gene3D" id="1.20.1070.10">
    <property type="entry name" value="Rhodopsin 7-helix transmembrane proteins"/>
    <property type="match status" value="1"/>
</dbReference>
<dbReference type="Proteomes" id="UP000008068">
    <property type="component" value="Unassembled WGS sequence"/>
</dbReference>
<dbReference type="InterPro" id="IPR052665">
    <property type="entry name" value="Neuropeptide-GPCR"/>
</dbReference>
<evidence type="ECO:0000256" key="2">
    <source>
        <dbReference type="SAM" id="Phobius"/>
    </source>
</evidence>
<feature type="transmembrane region" description="Helical" evidence="2">
    <location>
        <begin position="273"/>
        <end position="290"/>
    </location>
</feature>
<evidence type="ECO:0000313" key="3">
    <source>
        <dbReference type="EMBL" id="EGT39403.1"/>
    </source>
</evidence>
<feature type="transmembrane region" description="Helical" evidence="2">
    <location>
        <begin position="53"/>
        <end position="73"/>
    </location>
</feature>
<dbReference type="PANTHER" id="PTHR24224:SF13">
    <property type="entry name" value="G-PROTEIN COUPLED RECEPTORS FAMILY 1 PROFILE DOMAIN-CONTAINING PROTEIN"/>
    <property type="match status" value="1"/>
</dbReference>
<dbReference type="AlphaFoldDB" id="G0PN04"/>
<protein>
    <recommendedName>
        <fullName evidence="5">G-protein coupled receptors family 1 profile domain-containing protein</fullName>
    </recommendedName>
</protein>
<dbReference type="OrthoDB" id="5841613at2759"/>